<keyword evidence="2" id="KW-1133">Transmembrane helix</keyword>
<dbReference type="HOGENOM" id="CLU_067621_0_0_1"/>
<feature type="compositionally biased region" description="Basic and acidic residues" evidence="1">
    <location>
        <begin position="67"/>
        <end position="76"/>
    </location>
</feature>
<accession>A0A0C3AVB8</accession>
<keyword evidence="2" id="KW-0812">Transmembrane</keyword>
<proteinExistence type="predicted"/>
<reference evidence="4" key="2">
    <citation type="submission" date="2015-01" db="EMBL/GenBank/DDBJ databases">
        <title>Evolutionary Origins and Diversification of the Mycorrhizal Mutualists.</title>
        <authorList>
            <consortium name="DOE Joint Genome Institute"/>
            <consortium name="Mycorrhizal Genomics Consortium"/>
            <person name="Kohler A."/>
            <person name="Kuo A."/>
            <person name="Nagy L.G."/>
            <person name="Floudas D."/>
            <person name="Copeland A."/>
            <person name="Barry K.W."/>
            <person name="Cichocki N."/>
            <person name="Veneault-Fourrey C."/>
            <person name="LaButti K."/>
            <person name="Lindquist E.A."/>
            <person name="Lipzen A."/>
            <person name="Lundell T."/>
            <person name="Morin E."/>
            <person name="Murat C."/>
            <person name="Riley R."/>
            <person name="Ohm R."/>
            <person name="Sun H."/>
            <person name="Tunlid A."/>
            <person name="Henrissat B."/>
            <person name="Grigoriev I.V."/>
            <person name="Hibbett D.S."/>
            <person name="Martin F."/>
        </authorList>
    </citation>
    <scope>NUCLEOTIDE SEQUENCE [LARGE SCALE GENOMIC DNA]</scope>
    <source>
        <strain evidence="4">MAFF 305830</strain>
    </source>
</reference>
<evidence type="ECO:0000256" key="1">
    <source>
        <dbReference type="SAM" id="MobiDB-lite"/>
    </source>
</evidence>
<gene>
    <name evidence="3" type="ORF">M408DRAFT_332024</name>
</gene>
<keyword evidence="2" id="KW-0472">Membrane</keyword>
<organism evidence="3 4">
    <name type="scientific">Serendipita vermifera MAFF 305830</name>
    <dbReference type="NCBI Taxonomy" id="933852"/>
    <lineage>
        <taxon>Eukaryota</taxon>
        <taxon>Fungi</taxon>
        <taxon>Dikarya</taxon>
        <taxon>Basidiomycota</taxon>
        <taxon>Agaricomycotina</taxon>
        <taxon>Agaricomycetes</taxon>
        <taxon>Sebacinales</taxon>
        <taxon>Serendipitaceae</taxon>
        <taxon>Serendipita</taxon>
    </lineage>
</organism>
<evidence type="ECO:0000256" key="2">
    <source>
        <dbReference type="SAM" id="Phobius"/>
    </source>
</evidence>
<dbReference type="STRING" id="933852.A0A0C3AVB8"/>
<dbReference type="OrthoDB" id="264354at2759"/>
<feature type="region of interest" description="Disordered" evidence="1">
    <location>
        <begin position="196"/>
        <end position="285"/>
    </location>
</feature>
<feature type="transmembrane region" description="Helical" evidence="2">
    <location>
        <begin position="107"/>
        <end position="132"/>
    </location>
</feature>
<sequence length="285" mass="31920">MSIGGLTWHTPLSIASDVIRETVHAFAEVSTPREVLLEARRRESLRTVEDTTVWGRFKKRIPFKNVGRPEPKEKAKPVAQRIDPRTAYSPSDDGPRITLWSRLLRKFMLGLSLVGILSFLNLLITMSLFGPLQIARARWIRGGRREAGGGRDIGTILIIIFVLIGVARALYGVYTMTQALAQYILQKAENAILEVQDGDDSDEEEEEEESEANEDTPRSPADKPVVDAADDPVMTTATETVENKATRRPRPLRLNNARARDWSDDFGEELPDTPGGWKEEWDIAG</sequence>
<evidence type="ECO:0000313" key="4">
    <source>
        <dbReference type="Proteomes" id="UP000054097"/>
    </source>
</evidence>
<feature type="compositionally biased region" description="Acidic residues" evidence="1">
    <location>
        <begin position="196"/>
        <end position="214"/>
    </location>
</feature>
<keyword evidence="4" id="KW-1185">Reference proteome</keyword>
<name>A0A0C3AVB8_SERVB</name>
<feature type="compositionally biased region" description="Low complexity" evidence="1">
    <location>
        <begin position="226"/>
        <end position="238"/>
    </location>
</feature>
<dbReference type="AlphaFoldDB" id="A0A0C3AVB8"/>
<feature type="region of interest" description="Disordered" evidence="1">
    <location>
        <begin position="66"/>
        <end position="90"/>
    </location>
</feature>
<dbReference type="EMBL" id="KN824329">
    <property type="protein sequence ID" value="KIM23964.1"/>
    <property type="molecule type" value="Genomic_DNA"/>
</dbReference>
<reference evidence="3 4" key="1">
    <citation type="submission" date="2014-04" db="EMBL/GenBank/DDBJ databases">
        <authorList>
            <consortium name="DOE Joint Genome Institute"/>
            <person name="Kuo A."/>
            <person name="Zuccaro A."/>
            <person name="Kohler A."/>
            <person name="Nagy L.G."/>
            <person name="Floudas D."/>
            <person name="Copeland A."/>
            <person name="Barry K.W."/>
            <person name="Cichocki N."/>
            <person name="Veneault-Fourrey C."/>
            <person name="LaButti K."/>
            <person name="Lindquist E.A."/>
            <person name="Lipzen A."/>
            <person name="Lundell T."/>
            <person name="Morin E."/>
            <person name="Murat C."/>
            <person name="Sun H."/>
            <person name="Tunlid A."/>
            <person name="Henrissat B."/>
            <person name="Grigoriev I.V."/>
            <person name="Hibbett D.S."/>
            <person name="Martin F."/>
            <person name="Nordberg H.P."/>
            <person name="Cantor M.N."/>
            <person name="Hua S.X."/>
        </authorList>
    </citation>
    <scope>NUCLEOTIDE SEQUENCE [LARGE SCALE GENOMIC DNA]</scope>
    <source>
        <strain evidence="3 4">MAFF 305830</strain>
    </source>
</reference>
<dbReference type="Proteomes" id="UP000054097">
    <property type="component" value="Unassembled WGS sequence"/>
</dbReference>
<evidence type="ECO:0000313" key="3">
    <source>
        <dbReference type="EMBL" id="KIM23964.1"/>
    </source>
</evidence>
<protein>
    <submittedName>
        <fullName evidence="3">Uncharacterized protein</fullName>
    </submittedName>
</protein>
<feature type="transmembrane region" description="Helical" evidence="2">
    <location>
        <begin position="153"/>
        <end position="174"/>
    </location>
</feature>
<feature type="compositionally biased region" description="Basic and acidic residues" evidence="1">
    <location>
        <begin position="215"/>
        <end position="225"/>
    </location>
</feature>